<protein>
    <submittedName>
        <fullName evidence="2">Uncharacterized protein</fullName>
    </submittedName>
</protein>
<reference evidence="4" key="1">
    <citation type="journal article" date="2020" name="Genome Biol.">
        <title>Gamete binning: chromosome-level and haplotype-resolved genome assembly enabled by high-throughput single-cell sequencing of gamete genomes.</title>
        <authorList>
            <person name="Campoy J.A."/>
            <person name="Sun H."/>
            <person name="Goel M."/>
            <person name="Jiao W.-B."/>
            <person name="Folz-Donahue K."/>
            <person name="Wang N."/>
            <person name="Rubio M."/>
            <person name="Liu C."/>
            <person name="Kukat C."/>
            <person name="Ruiz D."/>
            <person name="Huettel B."/>
            <person name="Schneeberger K."/>
        </authorList>
    </citation>
    <scope>NUCLEOTIDE SEQUENCE [LARGE SCALE GENOMIC DNA]</scope>
    <source>
        <strain evidence="4">cv. Rojo Pasion</strain>
    </source>
</reference>
<dbReference type="EMBL" id="CAEKKB010000002">
    <property type="protein sequence ID" value="CAB4300287.1"/>
    <property type="molecule type" value="Genomic_DNA"/>
</dbReference>
<name>A0A6J5WJX9_PRUAR</name>
<dbReference type="EMBL" id="CAEKDK010000002">
    <property type="protein sequence ID" value="CAB4269893.1"/>
    <property type="molecule type" value="Genomic_DNA"/>
</dbReference>
<dbReference type="Proteomes" id="UP000507245">
    <property type="component" value="Unassembled WGS sequence"/>
</dbReference>
<evidence type="ECO:0000313" key="2">
    <source>
        <dbReference type="EMBL" id="CAB4300287.1"/>
    </source>
</evidence>
<dbReference type="OrthoDB" id="10427086at2759"/>
<evidence type="ECO:0000313" key="3">
    <source>
        <dbReference type="Proteomes" id="UP000507222"/>
    </source>
</evidence>
<dbReference type="Proteomes" id="UP000507222">
    <property type="component" value="Unassembled WGS sequence"/>
</dbReference>
<evidence type="ECO:0000313" key="1">
    <source>
        <dbReference type="EMBL" id="CAB4269893.1"/>
    </source>
</evidence>
<gene>
    <name evidence="1" type="ORF">CURHAP_LOCUS15735</name>
    <name evidence="2" type="ORF">ORAREDHAP_LOCUS15286</name>
</gene>
<reference evidence="2 3" key="2">
    <citation type="submission" date="2020-05" db="EMBL/GenBank/DDBJ databases">
        <authorList>
            <person name="Campoy J."/>
            <person name="Schneeberger K."/>
            <person name="Spophaly S."/>
        </authorList>
    </citation>
    <scope>NUCLEOTIDE SEQUENCE [LARGE SCALE GENOMIC DNA]</scope>
    <source>
        <strain evidence="2">PruArmRojPasFocal</strain>
    </source>
</reference>
<accession>A0A6J5WJX9</accession>
<evidence type="ECO:0000313" key="4">
    <source>
        <dbReference type="Proteomes" id="UP000507245"/>
    </source>
</evidence>
<keyword evidence="4" id="KW-1185">Reference proteome</keyword>
<sequence>MDPNHAPYLNLSATVITAKGYSGLRLAKPSISHGTRNPLLIPPAVFPPILLSAPFTISHKVTGIKETSFRLKALIGDALQEITICPCCEEACQWENLTGPGQLED</sequence>
<dbReference type="AlphaFoldDB" id="A0A6J5WJX9"/>
<organism evidence="2 4">
    <name type="scientific">Prunus armeniaca</name>
    <name type="common">Apricot</name>
    <name type="synonym">Armeniaca vulgaris</name>
    <dbReference type="NCBI Taxonomy" id="36596"/>
    <lineage>
        <taxon>Eukaryota</taxon>
        <taxon>Viridiplantae</taxon>
        <taxon>Streptophyta</taxon>
        <taxon>Embryophyta</taxon>
        <taxon>Tracheophyta</taxon>
        <taxon>Spermatophyta</taxon>
        <taxon>Magnoliopsida</taxon>
        <taxon>eudicotyledons</taxon>
        <taxon>Gunneridae</taxon>
        <taxon>Pentapetalae</taxon>
        <taxon>rosids</taxon>
        <taxon>fabids</taxon>
        <taxon>Rosales</taxon>
        <taxon>Rosaceae</taxon>
        <taxon>Amygdaloideae</taxon>
        <taxon>Amygdaleae</taxon>
        <taxon>Prunus</taxon>
    </lineage>
</organism>
<proteinExistence type="predicted"/>